<name>A0A9Q0KAV9_9MAGN</name>
<organism evidence="1 2">
    <name type="scientific">Protea cynaroides</name>
    <dbReference type="NCBI Taxonomy" id="273540"/>
    <lineage>
        <taxon>Eukaryota</taxon>
        <taxon>Viridiplantae</taxon>
        <taxon>Streptophyta</taxon>
        <taxon>Embryophyta</taxon>
        <taxon>Tracheophyta</taxon>
        <taxon>Spermatophyta</taxon>
        <taxon>Magnoliopsida</taxon>
        <taxon>Proteales</taxon>
        <taxon>Proteaceae</taxon>
        <taxon>Protea</taxon>
    </lineage>
</organism>
<accession>A0A9Q0KAV9</accession>
<gene>
    <name evidence="1" type="ORF">NE237_018855</name>
</gene>
<proteinExistence type="predicted"/>
<reference evidence="1" key="1">
    <citation type="journal article" date="2023" name="Plant J.">
        <title>The genome of the king protea, Protea cynaroides.</title>
        <authorList>
            <person name="Chang J."/>
            <person name="Duong T.A."/>
            <person name="Schoeman C."/>
            <person name="Ma X."/>
            <person name="Roodt D."/>
            <person name="Barker N."/>
            <person name="Li Z."/>
            <person name="Van de Peer Y."/>
            <person name="Mizrachi E."/>
        </authorList>
    </citation>
    <scope>NUCLEOTIDE SEQUENCE</scope>
    <source>
        <tissue evidence="1">Young leaves</tissue>
    </source>
</reference>
<evidence type="ECO:0000313" key="1">
    <source>
        <dbReference type="EMBL" id="KAJ4967006.1"/>
    </source>
</evidence>
<protein>
    <submittedName>
        <fullName evidence="1">Uncharacterized protein</fullName>
    </submittedName>
</protein>
<keyword evidence="2" id="KW-1185">Reference proteome</keyword>
<comment type="caution">
    <text evidence="1">The sequence shown here is derived from an EMBL/GenBank/DDBJ whole genome shotgun (WGS) entry which is preliminary data.</text>
</comment>
<dbReference type="OrthoDB" id="659599at2759"/>
<dbReference type="Proteomes" id="UP001141806">
    <property type="component" value="Unassembled WGS sequence"/>
</dbReference>
<sequence length="139" mass="15324">MAEQLMATVGQNASRLATSIVSLVTVEEGRLSALLSSQNGKIEASVQRSLWEIDGLEFAGDEDDLLLDYMSLMPRFVFGGDPTLEEAKEATSELKDALDQRKSGELLLLALDSNRLQMIERKEVGDNCSSNDMTCRSHR</sequence>
<dbReference type="AlphaFoldDB" id="A0A9Q0KAV9"/>
<evidence type="ECO:0000313" key="2">
    <source>
        <dbReference type="Proteomes" id="UP001141806"/>
    </source>
</evidence>
<dbReference type="EMBL" id="JAMYWD010000007">
    <property type="protein sequence ID" value="KAJ4967006.1"/>
    <property type="molecule type" value="Genomic_DNA"/>
</dbReference>